<evidence type="ECO:0000313" key="7">
    <source>
        <dbReference type="Proteomes" id="UP000770661"/>
    </source>
</evidence>
<organism evidence="6 7">
    <name type="scientific">Chionoecetes opilio</name>
    <name type="common">Atlantic snow crab</name>
    <name type="synonym">Cancer opilio</name>
    <dbReference type="NCBI Taxonomy" id="41210"/>
    <lineage>
        <taxon>Eukaryota</taxon>
        <taxon>Metazoa</taxon>
        <taxon>Ecdysozoa</taxon>
        <taxon>Arthropoda</taxon>
        <taxon>Crustacea</taxon>
        <taxon>Multicrustacea</taxon>
        <taxon>Malacostraca</taxon>
        <taxon>Eumalacostraca</taxon>
        <taxon>Eucarida</taxon>
        <taxon>Decapoda</taxon>
        <taxon>Pleocyemata</taxon>
        <taxon>Brachyura</taxon>
        <taxon>Eubrachyura</taxon>
        <taxon>Majoidea</taxon>
        <taxon>Majidae</taxon>
        <taxon>Chionoecetes</taxon>
    </lineage>
</organism>
<dbReference type="SUPFAM" id="SSF54928">
    <property type="entry name" value="RNA-binding domain, RBD"/>
    <property type="match status" value="1"/>
</dbReference>
<dbReference type="AlphaFoldDB" id="A0A8J4Y7E3"/>
<comment type="subcellular location">
    <subcellularLocation>
        <location evidence="1">Nucleus</location>
    </subcellularLocation>
</comment>
<feature type="domain" description="RRM" evidence="5">
    <location>
        <begin position="212"/>
        <end position="244"/>
    </location>
</feature>
<protein>
    <submittedName>
        <fullName evidence="6">U1 small nuclear ribonucleoprotein</fullName>
    </submittedName>
</protein>
<evidence type="ECO:0000259" key="5">
    <source>
        <dbReference type="Pfam" id="PF00076"/>
    </source>
</evidence>
<dbReference type="GO" id="GO:0030619">
    <property type="term" value="F:U1 snRNA binding"/>
    <property type="evidence" value="ECO:0007669"/>
    <property type="project" value="TreeGrafter"/>
</dbReference>
<keyword evidence="6" id="KW-0687">Ribonucleoprotein</keyword>
<dbReference type="InterPro" id="IPR035979">
    <property type="entry name" value="RBD_domain_sf"/>
</dbReference>
<dbReference type="GO" id="GO:0071011">
    <property type="term" value="C:precatalytic spliceosome"/>
    <property type="evidence" value="ECO:0007669"/>
    <property type="project" value="TreeGrafter"/>
</dbReference>
<dbReference type="EMBL" id="JACEEZ010015764">
    <property type="protein sequence ID" value="KAG0718611.1"/>
    <property type="molecule type" value="Genomic_DNA"/>
</dbReference>
<accession>A0A8J4Y7E3</accession>
<dbReference type="InterPro" id="IPR051183">
    <property type="entry name" value="U1_U11-U12_snRNP_70-35kDa"/>
</dbReference>
<gene>
    <name evidence="6" type="ORF">GWK47_052098</name>
</gene>
<evidence type="ECO:0000256" key="2">
    <source>
        <dbReference type="ARBA" id="ARBA00022884"/>
    </source>
</evidence>
<evidence type="ECO:0000256" key="4">
    <source>
        <dbReference type="SAM" id="MobiDB-lite"/>
    </source>
</evidence>
<dbReference type="Pfam" id="PF00076">
    <property type="entry name" value="RRM_1"/>
    <property type="match status" value="1"/>
</dbReference>
<dbReference type="PANTHER" id="PTHR13952:SF5">
    <property type="entry name" value="U1 SMALL NUCLEAR RIBONUCLEOPROTEIN 70 KDA"/>
    <property type="match status" value="1"/>
</dbReference>
<keyword evidence="7" id="KW-1185">Reference proteome</keyword>
<keyword evidence="2" id="KW-0694">RNA-binding</keyword>
<evidence type="ECO:0000256" key="3">
    <source>
        <dbReference type="ARBA" id="ARBA00023242"/>
    </source>
</evidence>
<comment type="caution">
    <text evidence="6">The sequence shown here is derived from an EMBL/GenBank/DDBJ whole genome shotgun (WGS) entry which is preliminary data.</text>
</comment>
<dbReference type="Gene3D" id="3.30.70.330">
    <property type="match status" value="1"/>
</dbReference>
<reference evidence="6" key="1">
    <citation type="submission" date="2020-07" db="EMBL/GenBank/DDBJ databases">
        <title>The High-quality genome of the commercially important snow crab, Chionoecetes opilio.</title>
        <authorList>
            <person name="Jeong J.-H."/>
            <person name="Ryu S."/>
        </authorList>
    </citation>
    <scope>NUCLEOTIDE SEQUENCE</scope>
    <source>
        <strain evidence="6">MADBK_172401_WGS</strain>
        <tissue evidence="6">Digestive gland</tissue>
    </source>
</reference>
<dbReference type="OrthoDB" id="4207594at2759"/>
<evidence type="ECO:0000256" key="1">
    <source>
        <dbReference type="ARBA" id="ARBA00004123"/>
    </source>
</evidence>
<dbReference type="Proteomes" id="UP000770661">
    <property type="component" value="Unassembled WGS sequence"/>
</dbReference>
<feature type="region of interest" description="Disordered" evidence="4">
    <location>
        <begin position="287"/>
        <end position="318"/>
    </location>
</feature>
<evidence type="ECO:0000313" key="6">
    <source>
        <dbReference type="EMBL" id="KAG0718611.1"/>
    </source>
</evidence>
<dbReference type="GO" id="GO:0000398">
    <property type="term" value="P:mRNA splicing, via spliceosome"/>
    <property type="evidence" value="ECO:0007669"/>
    <property type="project" value="TreeGrafter"/>
</dbReference>
<sequence>MTQYLPPNLLALFAPRTPSPTCPRGQAHLGEAHRWLLWGGQHRLQYSPFNSDLSMPRQIMRRTKFHITRTCSSIMKPLVCSWYRCRQQQQGGVTAATLCDSLPTPRTHLPQQGWRPGRSGWKRKRREKAEQMQYKLEQEIALWDPHNNEAATTDPTSPSLSHEINYDSSESKLRREFEIYGPIKKCVTFTIHKFHNHVLHRHLLYIPHSCISSHGPCIVLIHNVKTGKPRGYAFIEYEHERDMHSRSTLRQKCAVRSGSGLHRPVPGNVPRHSAWHVARQCATPLRRGTWHGNVPRPSGVARGTGMGTPLRRGTWPGNVATPLRRGTWHGMWHATQAWHVARQCGPRHSGVARGPQVARHSGVARAGNVPRTQAWHVALQCATPLRRESRSSVLASMLTLPMSTHGSRFVCVVSPTQEQAMTSVVVKAAASRRALISLIHNSGSSFCRPLRALL</sequence>
<dbReference type="GO" id="GO:0003729">
    <property type="term" value="F:mRNA binding"/>
    <property type="evidence" value="ECO:0007669"/>
    <property type="project" value="TreeGrafter"/>
</dbReference>
<name>A0A8J4Y7E3_CHIOP</name>
<proteinExistence type="predicted"/>
<dbReference type="InterPro" id="IPR000504">
    <property type="entry name" value="RRM_dom"/>
</dbReference>
<dbReference type="GO" id="GO:0071004">
    <property type="term" value="C:U2-type prespliceosome"/>
    <property type="evidence" value="ECO:0007669"/>
    <property type="project" value="TreeGrafter"/>
</dbReference>
<dbReference type="PANTHER" id="PTHR13952">
    <property type="entry name" value="U1 SMALL NUCLEAR RIBONUCLEOPROTEIN 70 KD"/>
    <property type="match status" value="1"/>
</dbReference>
<dbReference type="GO" id="GO:0005685">
    <property type="term" value="C:U1 snRNP"/>
    <property type="evidence" value="ECO:0007669"/>
    <property type="project" value="TreeGrafter"/>
</dbReference>
<keyword evidence="3" id="KW-0539">Nucleus</keyword>
<dbReference type="InterPro" id="IPR012677">
    <property type="entry name" value="Nucleotide-bd_a/b_plait_sf"/>
</dbReference>